<dbReference type="RefSeq" id="WP_102994972.1">
    <property type="nucleotide sequence ID" value="NZ_CP025938.1"/>
</dbReference>
<organism evidence="4 5">
    <name type="scientific">Pseudotamlana carrageenivorans</name>
    <dbReference type="NCBI Taxonomy" id="2069432"/>
    <lineage>
        <taxon>Bacteria</taxon>
        <taxon>Pseudomonadati</taxon>
        <taxon>Bacteroidota</taxon>
        <taxon>Flavobacteriia</taxon>
        <taxon>Flavobacteriales</taxon>
        <taxon>Flavobacteriaceae</taxon>
        <taxon>Pseudotamlana</taxon>
    </lineage>
</organism>
<reference evidence="5" key="1">
    <citation type="submission" date="2018-01" db="EMBL/GenBank/DDBJ databases">
        <title>Complete genome of Tamlana sp. UJ94.</title>
        <authorList>
            <person name="Jung J."/>
            <person name="Chung D."/>
            <person name="Bae S.S."/>
            <person name="Baek K."/>
        </authorList>
    </citation>
    <scope>NUCLEOTIDE SEQUENCE [LARGE SCALE GENOMIC DNA]</scope>
    <source>
        <strain evidence="5">UJ94</strain>
    </source>
</reference>
<dbReference type="Proteomes" id="UP000236592">
    <property type="component" value="Chromosome"/>
</dbReference>
<protein>
    <recommendedName>
        <fullName evidence="3">Secretion system C-terminal sorting domain-containing protein</fullName>
    </recommendedName>
</protein>
<gene>
    <name evidence="4" type="ORF">C1A40_05230</name>
</gene>
<keyword evidence="1 2" id="KW-0732">Signal</keyword>
<dbReference type="EMBL" id="CP025938">
    <property type="protein sequence ID" value="AUS04908.1"/>
    <property type="molecule type" value="Genomic_DNA"/>
</dbReference>
<evidence type="ECO:0000313" key="4">
    <source>
        <dbReference type="EMBL" id="AUS04908.1"/>
    </source>
</evidence>
<feature type="chain" id="PRO_5014349306" description="Secretion system C-terminal sorting domain-containing protein" evidence="2">
    <location>
        <begin position="21"/>
        <end position="309"/>
    </location>
</feature>
<proteinExistence type="predicted"/>
<evidence type="ECO:0000313" key="5">
    <source>
        <dbReference type="Proteomes" id="UP000236592"/>
    </source>
</evidence>
<dbReference type="Gene3D" id="2.60.120.260">
    <property type="entry name" value="Galactose-binding domain-like"/>
    <property type="match status" value="1"/>
</dbReference>
<dbReference type="KEGG" id="taj:C1A40_05230"/>
<dbReference type="InterPro" id="IPR026444">
    <property type="entry name" value="Secre_tail"/>
</dbReference>
<sequence length="309" mass="33189">MKTKLLFPALFVAAFGFAQTQPTVLNPTFDKLMKSTGSSTCSCAGWMNTDLGDQAESSTNSGPNGDSDAIKFDGGEADIMYQEIAVEANSTYELTFDYQIKPEGSSVVTEAGQLEIRVLKGSGYRAGYTPVYQSDLTVKATKDFGYNDIAEVEASGKTIVELVEGFVNDDWGTATLTFSTGLETSIAIVARGIGRSAAPVDGKPYTWSNGDHEIRLDNLELVNTTGLSVEEAAANGFAIYPNPASDILNIKSKNLQISAVSIYDLLGKSVYKNNQFSGSIIDLSSFNKGVYFLKIEASGRTFSKKLVVQ</sequence>
<feature type="signal peptide" evidence="2">
    <location>
        <begin position="1"/>
        <end position="20"/>
    </location>
</feature>
<accession>A0A2I7SG80</accession>
<dbReference type="OrthoDB" id="1491481at2"/>
<dbReference type="AlphaFoldDB" id="A0A2I7SG80"/>
<evidence type="ECO:0000256" key="2">
    <source>
        <dbReference type="SAM" id="SignalP"/>
    </source>
</evidence>
<feature type="domain" description="Secretion system C-terminal sorting" evidence="3">
    <location>
        <begin position="239"/>
        <end position="308"/>
    </location>
</feature>
<dbReference type="NCBIfam" id="TIGR04183">
    <property type="entry name" value="Por_Secre_tail"/>
    <property type="match status" value="1"/>
</dbReference>
<evidence type="ECO:0000259" key="3">
    <source>
        <dbReference type="Pfam" id="PF18962"/>
    </source>
</evidence>
<evidence type="ECO:0000256" key="1">
    <source>
        <dbReference type="ARBA" id="ARBA00022729"/>
    </source>
</evidence>
<name>A0A2I7SG80_9FLAO</name>
<keyword evidence="5" id="KW-1185">Reference proteome</keyword>
<dbReference type="Pfam" id="PF18962">
    <property type="entry name" value="Por_Secre_tail"/>
    <property type="match status" value="1"/>
</dbReference>